<protein>
    <submittedName>
        <fullName evidence="2">Uncharacterized protein</fullName>
    </submittedName>
</protein>
<keyword evidence="3" id="KW-1185">Reference proteome</keyword>
<evidence type="ECO:0000256" key="1">
    <source>
        <dbReference type="SAM" id="MobiDB-lite"/>
    </source>
</evidence>
<accession>A0AAV7QQ96</accession>
<dbReference type="Proteomes" id="UP001066276">
    <property type="component" value="Chromosome 6"/>
</dbReference>
<dbReference type="AlphaFoldDB" id="A0AAV7QQ96"/>
<organism evidence="2 3">
    <name type="scientific">Pleurodeles waltl</name>
    <name type="common">Iberian ribbed newt</name>
    <dbReference type="NCBI Taxonomy" id="8319"/>
    <lineage>
        <taxon>Eukaryota</taxon>
        <taxon>Metazoa</taxon>
        <taxon>Chordata</taxon>
        <taxon>Craniata</taxon>
        <taxon>Vertebrata</taxon>
        <taxon>Euteleostomi</taxon>
        <taxon>Amphibia</taxon>
        <taxon>Batrachia</taxon>
        <taxon>Caudata</taxon>
        <taxon>Salamandroidea</taxon>
        <taxon>Salamandridae</taxon>
        <taxon>Pleurodelinae</taxon>
        <taxon>Pleurodeles</taxon>
    </lineage>
</organism>
<name>A0AAV7QQ96_PLEWA</name>
<proteinExistence type="predicted"/>
<evidence type="ECO:0000313" key="2">
    <source>
        <dbReference type="EMBL" id="KAJ1141572.1"/>
    </source>
</evidence>
<sequence>MQAAAGSLSVSPAPGAVTPAAPLDKDRLKESSTAPAKANAATEGSGTNALLSRPGKLGESDALAELCQTNAWPQMQFVVDASVVRAGAWFPQASALMPPGCGLRAFMNLNFYVLTPGGA</sequence>
<dbReference type="EMBL" id="JANPWB010000010">
    <property type="protein sequence ID" value="KAJ1141572.1"/>
    <property type="molecule type" value="Genomic_DNA"/>
</dbReference>
<feature type="region of interest" description="Disordered" evidence="1">
    <location>
        <begin position="1"/>
        <end position="54"/>
    </location>
</feature>
<evidence type="ECO:0000313" key="3">
    <source>
        <dbReference type="Proteomes" id="UP001066276"/>
    </source>
</evidence>
<gene>
    <name evidence="2" type="ORF">NDU88_007900</name>
</gene>
<comment type="caution">
    <text evidence="2">The sequence shown here is derived from an EMBL/GenBank/DDBJ whole genome shotgun (WGS) entry which is preliminary data.</text>
</comment>
<reference evidence="2" key="1">
    <citation type="journal article" date="2022" name="bioRxiv">
        <title>Sequencing and chromosome-scale assembly of the giantPleurodeles waltlgenome.</title>
        <authorList>
            <person name="Brown T."/>
            <person name="Elewa A."/>
            <person name="Iarovenko S."/>
            <person name="Subramanian E."/>
            <person name="Araus A.J."/>
            <person name="Petzold A."/>
            <person name="Susuki M."/>
            <person name="Suzuki K.-i.T."/>
            <person name="Hayashi T."/>
            <person name="Toyoda A."/>
            <person name="Oliveira C."/>
            <person name="Osipova E."/>
            <person name="Leigh N.D."/>
            <person name="Simon A."/>
            <person name="Yun M.H."/>
        </authorList>
    </citation>
    <scope>NUCLEOTIDE SEQUENCE</scope>
    <source>
        <strain evidence="2">20211129_DDA</strain>
        <tissue evidence="2">Liver</tissue>
    </source>
</reference>